<comment type="similarity">
    <text evidence="5">Belongs to the creatininase superfamily.</text>
</comment>
<dbReference type="AlphaFoldDB" id="A0A6F8ZF00"/>
<comment type="cofactor">
    <cofactor evidence="1">
        <name>Zn(2+)</name>
        <dbReference type="ChEBI" id="CHEBI:29105"/>
    </cofactor>
</comment>
<evidence type="ECO:0000256" key="5">
    <source>
        <dbReference type="ARBA" id="ARBA00024029"/>
    </source>
</evidence>
<dbReference type="KEGG" id="hfv:R50_1005"/>
<evidence type="ECO:0000256" key="1">
    <source>
        <dbReference type="ARBA" id="ARBA00001947"/>
    </source>
</evidence>
<dbReference type="GO" id="GO:0016811">
    <property type="term" value="F:hydrolase activity, acting on carbon-nitrogen (but not peptide) bonds, in linear amides"/>
    <property type="evidence" value="ECO:0007669"/>
    <property type="project" value="TreeGrafter"/>
</dbReference>
<accession>A0A6F8ZF00</accession>
<dbReference type="PANTHER" id="PTHR35005:SF1">
    <property type="entry name" value="2-AMINO-5-FORMYLAMINO-6-RIBOSYLAMINOPYRIMIDIN-4(3H)-ONE 5'-MONOPHOSPHATE DEFORMYLASE"/>
    <property type="match status" value="1"/>
</dbReference>
<protein>
    <recommendedName>
        <fullName evidence="8">Creatinine amidohydrolase</fullName>
    </recommendedName>
</protein>
<gene>
    <name evidence="6" type="ORF">R50_1005</name>
</gene>
<keyword evidence="7" id="KW-1185">Reference proteome</keyword>
<name>A0A6F8ZF00_9FIRM</name>
<keyword evidence="3" id="KW-0378">Hydrolase</keyword>
<dbReference type="Pfam" id="PF02633">
    <property type="entry name" value="Creatininase"/>
    <property type="match status" value="1"/>
</dbReference>
<dbReference type="GO" id="GO:0046872">
    <property type="term" value="F:metal ion binding"/>
    <property type="evidence" value="ECO:0007669"/>
    <property type="project" value="UniProtKB-KW"/>
</dbReference>
<dbReference type="EMBL" id="LR778114">
    <property type="protein sequence ID" value="CAB1128511.1"/>
    <property type="molecule type" value="Genomic_DNA"/>
</dbReference>
<dbReference type="InterPro" id="IPR003785">
    <property type="entry name" value="Creatininase/forma_Hydrolase"/>
</dbReference>
<evidence type="ECO:0000256" key="2">
    <source>
        <dbReference type="ARBA" id="ARBA00022723"/>
    </source>
</evidence>
<evidence type="ECO:0000313" key="6">
    <source>
        <dbReference type="EMBL" id="CAB1128511.1"/>
    </source>
</evidence>
<dbReference type="PANTHER" id="PTHR35005">
    <property type="entry name" value="3-DEHYDRO-SCYLLO-INOSOSE HYDROLASE"/>
    <property type="match status" value="1"/>
</dbReference>
<dbReference type="Gene3D" id="3.40.50.10310">
    <property type="entry name" value="Creatininase"/>
    <property type="match status" value="1"/>
</dbReference>
<dbReference type="SUPFAM" id="SSF102215">
    <property type="entry name" value="Creatininase"/>
    <property type="match status" value="1"/>
</dbReference>
<sequence length="234" mass="24911">MRWETLSQAGFHDRVPGRVHTVVWPWAGVMSHGPQLPLGSDGRLLGALAGAVEARWPDRLVLAPAVPVLPAWELAEWSGTLSVGPGAAAAYLTDWALSMLRWGLTEVVVLLAHEEAGGPLAEVGPAVADAGGRLFVFSLEGVWTPGEVGGREETAALLALDPQAVAPGEAAVNPWRPRVRFYARGDGERRWRYGMRGDARGAEAAGGARGLEAAIAALSGLLEDIWADRLYERD</sequence>
<dbReference type="GO" id="GO:0009231">
    <property type="term" value="P:riboflavin biosynthetic process"/>
    <property type="evidence" value="ECO:0007669"/>
    <property type="project" value="TreeGrafter"/>
</dbReference>
<organism evidence="6 7">
    <name type="scientific">Candidatus Hydrogenisulfobacillus filiaventi</name>
    <dbReference type="NCBI Taxonomy" id="2707344"/>
    <lineage>
        <taxon>Bacteria</taxon>
        <taxon>Bacillati</taxon>
        <taxon>Bacillota</taxon>
        <taxon>Clostridia</taxon>
        <taxon>Eubacteriales</taxon>
        <taxon>Clostridiales Family XVII. Incertae Sedis</taxon>
        <taxon>Candidatus Hydrogenisulfobacillus</taxon>
    </lineage>
</organism>
<proteinExistence type="inferred from homology"/>
<keyword evidence="4" id="KW-0862">Zinc</keyword>
<dbReference type="Proteomes" id="UP000503399">
    <property type="component" value="Chromosome"/>
</dbReference>
<evidence type="ECO:0000256" key="3">
    <source>
        <dbReference type="ARBA" id="ARBA00022801"/>
    </source>
</evidence>
<reference evidence="6 7" key="1">
    <citation type="submission" date="2020-02" db="EMBL/GenBank/DDBJ databases">
        <authorList>
            <person name="Hogendoorn C."/>
        </authorList>
    </citation>
    <scope>NUCLEOTIDE SEQUENCE [LARGE SCALE GENOMIC DNA]</scope>
    <source>
        <strain evidence="6">R501</strain>
    </source>
</reference>
<dbReference type="InterPro" id="IPR024087">
    <property type="entry name" value="Creatininase-like_sf"/>
</dbReference>
<evidence type="ECO:0008006" key="8">
    <source>
        <dbReference type="Google" id="ProtNLM"/>
    </source>
</evidence>
<evidence type="ECO:0000256" key="4">
    <source>
        <dbReference type="ARBA" id="ARBA00022833"/>
    </source>
</evidence>
<evidence type="ECO:0000313" key="7">
    <source>
        <dbReference type="Proteomes" id="UP000503399"/>
    </source>
</evidence>
<keyword evidence="2" id="KW-0479">Metal-binding</keyword>